<protein>
    <submittedName>
        <fullName evidence="4">4-phosphoerythronate dehydrogenase</fullName>
        <ecNumber evidence="4">1.1.1.290</ecNumber>
    </submittedName>
</protein>
<evidence type="ECO:0000313" key="5">
    <source>
        <dbReference type="Proteomes" id="UP000005990"/>
    </source>
</evidence>
<dbReference type="InterPro" id="IPR006140">
    <property type="entry name" value="D-isomer_DH_NAD-bd"/>
</dbReference>
<dbReference type="OrthoDB" id="9805416at2"/>
<dbReference type="EMBL" id="AENN01000015">
    <property type="protein sequence ID" value="EFR31358.1"/>
    <property type="molecule type" value="Genomic_DNA"/>
</dbReference>
<name>E4KNX4_9LACT</name>
<evidence type="ECO:0000313" key="4">
    <source>
        <dbReference type="EMBL" id="EFR31358.1"/>
    </source>
</evidence>
<dbReference type="RefSeq" id="WP_006418561.1">
    <property type="nucleotide sequence ID" value="NZ_AENN01000015.1"/>
</dbReference>
<dbReference type="PANTHER" id="PTHR43333:SF1">
    <property type="entry name" value="D-ISOMER SPECIFIC 2-HYDROXYACID DEHYDROGENASE NAD-BINDING DOMAIN-CONTAINING PROTEIN"/>
    <property type="match status" value="1"/>
</dbReference>
<dbReference type="Proteomes" id="UP000005990">
    <property type="component" value="Unassembled WGS sequence"/>
</dbReference>
<sequence length="320" mass="36172">MTKLIAMFKEFKDSQVDQIKDLAHQYSYQVKMEDELLDTDDQDIAVIYGWSSDLTQERLETMPALKWIQKESAGVDAIPLSFRQKEDLLISNMSGIHAQPISEHVFAYILSHYRCMPQMAASQAQGVWSPPDPNLFRSLDDKTILVYGTGNIGIRMAQIGAVLGSRLIGVNTNGRPIEGFDQCIAFGQDKEWACRADIIINAMPLTDLNREYFDLDYFKTMKSSALFINIGRGASVKEADLHQALSDKLIESAYLDVFESEPLSEKSSLWQLDNIVITPHITGTVEHFMQESFKIFFPNLQSFLAEGVLVRNQVDPQKGY</sequence>
<dbReference type="Gene3D" id="3.40.50.720">
    <property type="entry name" value="NAD(P)-binding Rossmann-like Domain"/>
    <property type="match status" value="2"/>
</dbReference>
<dbReference type="GO" id="GO:0033711">
    <property type="term" value="F:4-phosphoerythronate dehydrogenase activity"/>
    <property type="evidence" value="ECO:0007669"/>
    <property type="project" value="UniProtKB-EC"/>
</dbReference>
<keyword evidence="1 4" id="KW-0560">Oxidoreductase</keyword>
<organism evidence="4 5">
    <name type="scientific">Eremococcus coleocola ACS-139-V-Col8</name>
    <dbReference type="NCBI Taxonomy" id="908337"/>
    <lineage>
        <taxon>Bacteria</taxon>
        <taxon>Bacillati</taxon>
        <taxon>Bacillota</taxon>
        <taxon>Bacilli</taxon>
        <taxon>Lactobacillales</taxon>
        <taxon>Aerococcaceae</taxon>
        <taxon>Eremococcus</taxon>
    </lineage>
</organism>
<gene>
    <name evidence="4" type="primary">pdxB</name>
    <name evidence="4" type="ORF">HMPREF9257_1256</name>
</gene>
<dbReference type="AlphaFoldDB" id="E4KNX4"/>
<dbReference type="InterPro" id="IPR036291">
    <property type="entry name" value="NAD(P)-bd_dom_sf"/>
</dbReference>
<dbReference type="SUPFAM" id="SSF51735">
    <property type="entry name" value="NAD(P)-binding Rossmann-fold domains"/>
    <property type="match status" value="1"/>
</dbReference>
<keyword evidence="2" id="KW-0520">NAD</keyword>
<feature type="domain" description="D-isomer specific 2-hydroxyacid dehydrogenase NAD-binding" evidence="3">
    <location>
        <begin position="106"/>
        <end position="281"/>
    </location>
</feature>
<dbReference type="STRING" id="908337.HMPREF9257_1256"/>
<dbReference type="GO" id="GO:0051287">
    <property type="term" value="F:NAD binding"/>
    <property type="evidence" value="ECO:0007669"/>
    <property type="project" value="InterPro"/>
</dbReference>
<reference evidence="4 5" key="1">
    <citation type="submission" date="2010-10" db="EMBL/GenBank/DDBJ databases">
        <authorList>
            <person name="Durkin A.S."/>
            <person name="Madupu R."/>
            <person name="Torralba M."/>
            <person name="Gillis M."/>
            <person name="Methe B."/>
            <person name="Sutton G."/>
            <person name="Nelson K.E."/>
        </authorList>
    </citation>
    <scope>NUCLEOTIDE SEQUENCE [LARGE SCALE GENOMIC DNA]</scope>
    <source>
        <strain evidence="4 5">ACS-139-V-Col8</strain>
    </source>
</reference>
<dbReference type="SUPFAM" id="SSF52283">
    <property type="entry name" value="Formate/glycerate dehydrogenase catalytic domain-like"/>
    <property type="match status" value="1"/>
</dbReference>
<accession>E4KNX4</accession>
<dbReference type="eggNOG" id="COG0111">
    <property type="taxonomic scope" value="Bacteria"/>
</dbReference>
<comment type="caution">
    <text evidence="4">The sequence shown here is derived from an EMBL/GenBank/DDBJ whole genome shotgun (WGS) entry which is preliminary data.</text>
</comment>
<evidence type="ECO:0000256" key="2">
    <source>
        <dbReference type="ARBA" id="ARBA00023027"/>
    </source>
</evidence>
<keyword evidence="5" id="KW-1185">Reference proteome</keyword>
<dbReference type="Pfam" id="PF02826">
    <property type="entry name" value="2-Hacid_dh_C"/>
    <property type="match status" value="1"/>
</dbReference>
<dbReference type="PANTHER" id="PTHR43333">
    <property type="entry name" value="2-HACID_DH_C DOMAIN-CONTAINING PROTEIN"/>
    <property type="match status" value="1"/>
</dbReference>
<evidence type="ECO:0000259" key="3">
    <source>
        <dbReference type="Pfam" id="PF02826"/>
    </source>
</evidence>
<proteinExistence type="predicted"/>
<dbReference type="EC" id="1.1.1.290" evidence="4"/>
<dbReference type="CDD" id="cd12155">
    <property type="entry name" value="PGDH_1"/>
    <property type="match status" value="1"/>
</dbReference>
<evidence type="ECO:0000256" key="1">
    <source>
        <dbReference type="ARBA" id="ARBA00023002"/>
    </source>
</evidence>